<keyword evidence="4" id="KW-1278">Translocase</keyword>
<gene>
    <name evidence="6" type="ORF">MNBD_GAMMA21-1463</name>
</gene>
<keyword evidence="1" id="KW-0813">Transport</keyword>
<dbReference type="FunFam" id="3.40.50.300:FF:000134">
    <property type="entry name" value="Iron-enterobactin ABC transporter ATP-binding protein"/>
    <property type="match status" value="1"/>
</dbReference>
<dbReference type="Gene3D" id="3.40.50.300">
    <property type="entry name" value="P-loop containing nucleotide triphosphate hydrolases"/>
    <property type="match status" value="1"/>
</dbReference>
<dbReference type="GO" id="GO:0005524">
    <property type="term" value="F:ATP binding"/>
    <property type="evidence" value="ECO:0007669"/>
    <property type="project" value="UniProtKB-KW"/>
</dbReference>
<dbReference type="AlphaFoldDB" id="A0A3B1A5W4"/>
<evidence type="ECO:0000313" key="6">
    <source>
        <dbReference type="EMBL" id="VAW95493.1"/>
    </source>
</evidence>
<evidence type="ECO:0000256" key="4">
    <source>
        <dbReference type="ARBA" id="ARBA00022967"/>
    </source>
</evidence>
<evidence type="ECO:0000256" key="2">
    <source>
        <dbReference type="ARBA" id="ARBA00022741"/>
    </source>
</evidence>
<evidence type="ECO:0000256" key="1">
    <source>
        <dbReference type="ARBA" id="ARBA00022448"/>
    </source>
</evidence>
<feature type="domain" description="ABC transporter" evidence="5">
    <location>
        <begin position="13"/>
        <end position="249"/>
    </location>
</feature>
<dbReference type="InterPro" id="IPR003439">
    <property type="entry name" value="ABC_transporter-like_ATP-bd"/>
</dbReference>
<dbReference type="SUPFAM" id="SSF52540">
    <property type="entry name" value="P-loop containing nucleoside triphosphate hydrolases"/>
    <property type="match status" value="1"/>
</dbReference>
<reference evidence="6" key="1">
    <citation type="submission" date="2018-06" db="EMBL/GenBank/DDBJ databases">
        <authorList>
            <person name="Zhirakovskaya E."/>
        </authorList>
    </citation>
    <scope>NUCLEOTIDE SEQUENCE</scope>
</reference>
<dbReference type="PROSITE" id="PS50893">
    <property type="entry name" value="ABC_TRANSPORTER_2"/>
    <property type="match status" value="1"/>
</dbReference>
<dbReference type="EMBL" id="UOFR01000034">
    <property type="protein sequence ID" value="VAW95493.1"/>
    <property type="molecule type" value="Genomic_DNA"/>
</dbReference>
<dbReference type="SMART" id="SM00382">
    <property type="entry name" value="AAA"/>
    <property type="match status" value="1"/>
</dbReference>
<protein>
    <recommendedName>
        <fullName evidence="5">ABC transporter domain-containing protein</fullName>
    </recommendedName>
</protein>
<keyword evidence="3" id="KW-0067">ATP-binding</keyword>
<evidence type="ECO:0000259" key="5">
    <source>
        <dbReference type="PROSITE" id="PS50893"/>
    </source>
</evidence>
<organism evidence="6">
    <name type="scientific">hydrothermal vent metagenome</name>
    <dbReference type="NCBI Taxonomy" id="652676"/>
    <lineage>
        <taxon>unclassified sequences</taxon>
        <taxon>metagenomes</taxon>
        <taxon>ecological metagenomes</taxon>
    </lineage>
</organism>
<dbReference type="CDD" id="cd03214">
    <property type="entry name" value="ABC_Iron-Siderophores_B12_Hemin"/>
    <property type="match status" value="1"/>
</dbReference>
<name>A0A3B1A5W4_9ZZZZ</name>
<dbReference type="GO" id="GO:0016887">
    <property type="term" value="F:ATP hydrolysis activity"/>
    <property type="evidence" value="ECO:0007669"/>
    <property type="project" value="InterPro"/>
</dbReference>
<accession>A0A3B1A5W4</accession>
<dbReference type="Pfam" id="PF00005">
    <property type="entry name" value="ABC_tran"/>
    <property type="match status" value="1"/>
</dbReference>
<dbReference type="InterPro" id="IPR027417">
    <property type="entry name" value="P-loop_NTPase"/>
</dbReference>
<sequence>MMPQEQNTISSHIECIDMQLTIAGRVLYNNLNLSLNPGEIWAVLGLNGAGKTTLLHTLAGIRPAGAGQIKINGKQIEQWTRIELAKQVGLLLQTQQDPFPGKVIEHVLIGRHPHLSAMQWESEQDYQLAQQALDMVGLTGFENRSLQTLSGGEYQRMLIAMVVVQQPNCFLLDEPVNHLDWQHQHQILNTLVTMAKEQSNSILMALHDVNLAARYCSHCLMLFDDGNIAMGRTTELLDNARLEQLYHTPITAIDSPQGQIFIPG</sequence>
<dbReference type="InterPro" id="IPR003593">
    <property type="entry name" value="AAA+_ATPase"/>
</dbReference>
<evidence type="ECO:0000256" key="3">
    <source>
        <dbReference type="ARBA" id="ARBA00022840"/>
    </source>
</evidence>
<keyword evidence="2" id="KW-0547">Nucleotide-binding</keyword>
<proteinExistence type="predicted"/>
<dbReference type="PANTHER" id="PTHR42794">
    <property type="entry name" value="HEMIN IMPORT ATP-BINDING PROTEIN HMUV"/>
    <property type="match status" value="1"/>
</dbReference>
<dbReference type="PANTHER" id="PTHR42794:SF1">
    <property type="entry name" value="HEMIN IMPORT ATP-BINDING PROTEIN HMUV"/>
    <property type="match status" value="1"/>
</dbReference>